<sequence length="174" mass="19235">MARLTMHIAKGHGFEYLRRCSGIYKLSTVQSIIQHFGGEDQKAQLLVYDGAPEVTGLHNIDEYVQSQLLSAVLSITTHVLMPGGTFVAKIFRGKDTSLLCSQLCIFFEKVSIAKPPSSRYIPPIINPMVDDVKVIAGATDSKTNQELIPFVVCGDLNGFDSFGYVVQFESWKEC</sequence>
<dbReference type="Gene3D" id="3.40.50.150">
    <property type="entry name" value="Vaccinia Virus protein VP39"/>
    <property type="match status" value="1"/>
</dbReference>
<organism evidence="5 6">
    <name type="scientific">Glossina pallidipes</name>
    <name type="common">Tsetse fly</name>
    <dbReference type="NCBI Taxonomy" id="7398"/>
    <lineage>
        <taxon>Eukaryota</taxon>
        <taxon>Metazoa</taxon>
        <taxon>Ecdysozoa</taxon>
        <taxon>Arthropoda</taxon>
        <taxon>Hexapoda</taxon>
        <taxon>Insecta</taxon>
        <taxon>Pterygota</taxon>
        <taxon>Neoptera</taxon>
        <taxon>Endopterygota</taxon>
        <taxon>Diptera</taxon>
        <taxon>Brachycera</taxon>
        <taxon>Muscomorpha</taxon>
        <taxon>Hippoboscoidea</taxon>
        <taxon>Glossinidae</taxon>
        <taxon>Glossina</taxon>
    </lineage>
</organism>
<accession>A0A1B0ACB7</accession>
<dbReference type="InterPro" id="IPR002877">
    <property type="entry name" value="RNA_MeTrfase_FtsJ_dom"/>
</dbReference>
<evidence type="ECO:0000256" key="2">
    <source>
        <dbReference type="ARBA" id="ARBA00022679"/>
    </source>
</evidence>
<dbReference type="STRING" id="7398.A0A1B0ACB7"/>
<dbReference type="GO" id="GO:0005737">
    <property type="term" value="C:cytoplasm"/>
    <property type="evidence" value="ECO:0007669"/>
    <property type="project" value="TreeGrafter"/>
</dbReference>
<dbReference type="Proteomes" id="UP000092445">
    <property type="component" value="Unassembled WGS sequence"/>
</dbReference>
<dbReference type="InterPro" id="IPR050082">
    <property type="entry name" value="RNA_methyltr_RlmE"/>
</dbReference>
<keyword evidence="6" id="KW-1185">Reference proteome</keyword>
<dbReference type="AlphaFoldDB" id="A0A1B0ACB7"/>
<evidence type="ECO:0000259" key="4">
    <source>
        <dbReference type="Pfam" id="PF01728"/>
    </source>
</evidence>
<dbReference type="PANTHER" id="PTHR10920">
    <property type="entry name" value="RIBOSOMAL RNA METHYLTRANSFERASE"/>
    <property type="match status" value="1"/>
</dbReference>
<evidence type="ECO:0000256" key="3">
    <source>
        <dbReference type="ARBA" id="ARBA00022691"/>
    </source>
</evidence>
<reference evidence="6" key="1">
    <citation type="submission" date="2014-03" db="EMBL/GenBank/DDBJ databases">
        <authorList>
            <person name="Aksoy S."/>
            <person name="Warren W."/>
            <person name="Wilson R.K."/>
        </authorList>
    </citation>
    <scope>NUCLEOTIDE SEQUENCE [LARGE SCALE GENOMIC DNA]</scope>
    <source>
        <strain evidence="6">IAEA</strain>
    </source>
</reference>
<protein>
    <recommendedName>
        <fullName evidence="4">Ribosomal RNA methyltransferase FtsJ domain-containing protein</fullName>
    </recommendedName>
</protein>
<reference evidence="5" key="2">
    <citation type="submission" date="2020-05" db="UniProtKB">
        <authorList>
            <consortium name="EnsemblMetazoa"/>
        </authorList>
    </citation>
    <scope>IDENTIFICATION</scope>
    <source>
        <strain evidence="5">IAEA</strain>
    </source>
</reference>
<dbReference type="Pfam" id="PF01728">
    <property type="entry name" value="FtsJ"/>
    <property type="match status" value="1"/>
</dbReference>
<evidence type="ECO:0000313" key="5">
    <source>
        <dbReference type="EnsemblMetazoa" id="GPAI040987-PA"/>
    </source>
</evidence>
<dbReference type="VEuPathDB" id="VectorBase:GPAI040987"/>
<dbReference type="GO" id="GO:0008175">
    <property type="term" value="F:tRNA methyltransferase activity"/>
    <property type="evidence" value="ECO:0007669"/>
    <property type="project" value="TreeGrafter"/>
</dbReference>
<dbReference type="GO" id="GO:0002181">
    <property type="term" value="P:cytoplasmic translation"/>
    <property type="evidence" value="ECO:0007669"/>
    <property type="project" value="TreeGrafter"/>
</dbReference>
<keyword evidence="3" id="KW-0949">S-adenosyl-L-methionine</keyword>
<dbReference type="PANTHER" id="PTHR10920:SF12">
    <property type="entry name" value="TRNA (CYTIDINE(32)_GUANOSINE(34)-2'-O)-METHYLTRANSFERASE-RELATED"/>
    <property type="match status" value="1"/>
</dbReference>
<evidence type="ECO:0000256" key="1">
    <source>
        <dbReference type="ARBA" id="ARBA00022603"/>
    </source>
</evidence>
<dbReference type="SUPFAM" id="SSF53335">
    <property type="entry name" value="S-adenosyl-L-methionine-dependent methyltransferases"/>
    <property type="match status" value="1"/>
</dbReference>
<keyword evidence="2" id="KW-0808">Transferase</keyword>
<evidence type="ECO:0000313" key="6">
    <source>
        <dbReference type="Proteomes" id="UP000092445"/>
    </source>
</evidence>
<proteinExistence type="predicted"/>
<dbReference type="InterPro" id="IPR029063">
    <property type="entry name" value="SAM-dependent_MTases_sf"/>
</dbReference>
<dbReference type="EnsemblMetazoa" id="GPAI040987-RA">
    <property type="protein sequence ID" value="GPAI040987-PA"/>
    <property type="gene ID" value="GPAI040987"/>
</dbReference>
<keyword evidence="1" id="KW-0489">Methyltransferase</keyword>
<feature type="domain" description="Ribosomal RNA methyltransferase FtsJ" evidence="4">
    <location>
        <begin position="23"/>
        <end position="119"/>
    </location>
</feature>
<name>A0A1B0ACB7_GLOPL</name>
<dbReference type="GO" id="GO:0030488">
    <property type="term" value="P:tRNA methylation"/>
    <property type="evidence" value="ECO:0007669"/>
    <property type="project" value="TreeGrafter"/>
</dbReference>